<dbReference type="EMBL" id="CP162601">
    <property type="protein sequence ID" value="XDK26259.1"/>
    <property type="molecule type" value="Genomic_DNA"/>
</dbReference>
<organism evidence="1">
    <name type="scientific">Vibrio sp. HB236076</name>
    <dbReference type="NCBI Taxonomy" id="3232307"/>
    <lineage>
        <taxon>Bacteria</taxon>
        <taxon>Pseudomonadati</taxon>
        <taxon>Pseudomonadota</taxon>
        <taxon>Gammaproteobacteria</taxon>
        <taxon>Vibrionales</taxon>
        <taxon>Vibrionaceae</taxon>
        <taxon>Vibrio</taxon>
    </lineage>
</organism>
<protein>
    <submittedName>
        <fullName evidence="1">Uncharacterized protein</fullName>
    </submittedName>
</protein>
<name>A0AB39HJ52_9VIBR</name>
<accession>A0AB39HJ52</accession>
<gene>
    <name evidence="1" type="ORF">AB0763_06385</name>
</gene>
<evidence type="ECO:0000313" key="1">
    <source>
        <dbReference type="EMBL" id="XDK26259.1"/>
    </source>
</evidence>
<dbReference type="KEGG" id="vih:AB0763_06385"/>
<sequence length="58" mass="6975">MQTNALFMLCLSEQAFDYTIKIKRGKEVKWIRVEFYSTKMAKNKNISDLNKKAPNWRF</sequence>
<dbReference type="AlphaFoldDB" id="A0AB39HJ52"/>
<dbReference type="RefSeq" id="WP_306101572.1">
    <property type="nucleotide sequence ID" value="NZ_CP162601.1"/>
</dbReference>
<proteinExistence type="predicted"/>
<reference evidence="1" key="1">
    <citation type="submission" date="2024-07" db="EMBL/GenBank/DDBJ databases">
        <title>Genome Analysis of a Potential Novel Vibrio Species Secreting pH- and Thermo-stable Alginate Lyase and its Application in Producing Alginate Oligosaccharides.</title>
        <authorList>
            <person name="Huang H."/>
            <person name="Bao K."/>
        </authorList>
    </citation>
    <scope>NUCLEOTIDE SEQUENCE</scope>
    <source>
        <strain evidence="1">HB236076</strain>
    </source>
</reference>